<accession>Q1LJH0</accession>
<dbReference type="AlphaFoldDB" id="Q1LJH0"/>
<protein>
    <submittedName>
        <fullName evidence="2">Uncharacterized protein</fullName>
    </submittedName>
</protein>
<feature type="region of interest" description="Disordered" evidence="1">
    <location>
        <begin position="62"/>
        <end position="83"/>
    </location>
</feature>
<name>Q1LJH0_CUPMC</name>
<organism evidence="2 3">
    <name type="scientific">Cupriavidus metallidurans (strain ATCC 43123 / DSM 2839 / NBRC 102507 / CH34)</name>
    <name type="common">Ralstonia metallidurans</name>
    <dbReference type="NCBI Taxonomy" id="266264"/>
    <lineage>
        <taxon>Bacteria</taxon>
        <taxon>Pseudomonadati</taxon>
        <taxon>Pseudomonadota</taxon>
        <taxon>Betaproteobacteria</taxon>
        <taxon>Burkholderiales</taxon>
        <taxon>Burkholderiaceae</taxon>
        <taxon>Cupriavidus</taxon>
    </lineage>
</organism>
<feature type="compositionally biased region" description="Basic and acidic residues" evidence="1">
    <location>
        <begin position="67"/>
        <end position="83"/>
    </location>
</feature>
<keyword evidence="3" id="KW-1185">Reference proteome</keyword>
<proteinExistence type="predicted"/>
<dbReference type="KEGG" id="rme:Rmet_2833"/>
<sequence length="167" mass="18489">MVSAQDASLAASRLIQCSRADGVDAEFVGRAAGVQRPLFVSAAVEVLDRRWLRSVLKRSAIPQHRKSAPDRTRPSGRRPSPEIGEKLFFGNYGEGTQSLGLSQCPRFSVVRIAPLGVGRGSRRFEQFFRHFLPQQRVVWGQLCQGSSECTNIVGTNFPLNMLVKFSI</sequence>
<dbReference type="HOGENOM" id="CLU_1593216_0_0_4"/>
<dbReference type="Proteomes" id="UP000002429">
    <property type="component" value="Chromosome"/>
</dbReference>
<evidence type="ECO:0000313" key="2">
    <source>
        <dbReference type="EMBL" id="ABF09706.1"/>
    </source>
</evidence>
<reference evidence="3" key="1">
    <citation type="journal article" date="2010" name="PLoS ONE">
        <title>The complete genome sequence of Cupriavidus metallidurans strain CH34, a master survivalist in harsh and anthropogenic environments.</title>
        <authorList>
            <person name="Janssen P.J."/>
            <person name="Van Houdt R."/>
            <person name="Moors H."/>
            <person name="Monsieurs P."/>
            <person name="Morin N."/>
            <person name="Michaux A."/>
            <person name="Benotmane M.A."/>
            <person name="Leys N."/>
            <person name="Vallaeys T."/>
            <person name="Lapidus A."/>
            <person name="Monchy S."/>
            <person name="Medigue C."/>
            <person name="Taghavi S."/>
            <person name="McCorkle S."/>
            <person name="Dunn J."/>
            <person name="van der Lelie D."/>
            <person name="Mergeay M."/>
        </authorList>
    </citation>
    <scope>NUCLEOTIDE SEQUENCE [LARGE SCALE GENOMIC DNA]</scope>
    <source>
        <strain evidence="3">ATCC 43123 / DSM 2839 / NBRC 102507 / CH34</strain>
    </source>
</reference>
<dbReference type="STRING" id="266264.Rmet_2833"/>
<gene>
    <name evidence="2" type="ordered locus">Rmet_2833</name>
</gene>
<dbReference type="EMBL" id="CP000352">
    <property type="protein sequence ID" value="ABF09706.1"/>
    <property type="molecule type" value="Genomic_DNA"/>
</dbReference>
<evidence type="ECO:0000256" key="1">
    <source>
        <dbReference type="SAM" id="MobiDB-lite"/>
    </source>
</evidence>
<evidence type="ECO:0000313" key="3">
    <source>
        <dbReference type="Proteomes" id="UP000002429"/>
    </source>
</evidence>